<sequence length="120" mass="14449">MSLLRNPPCAIKSGPPDEATAAETRVDLPHAFLARLSDQVQHGLFKRRPELDERERRLNERERELHERERRLSERERELDEKERGLHERERKAFETELERNDRQRKHQAVCWPDLRHSLG</sequence>
<evidence type="ECO:0000313" key="2">
    <source>
        <dbReference type="EMBL" id="RSL80599.1"/>
    </source>
</evidence>
<dbReference type="EMBL" id="NIZV01000814">
    <property type="protein sequence ID" value="RSL80599.1"/>
    <property type="molecule type" value="Genomic_DNA"/>
</dbReference>
<dbReference type="AlphaFoldDB" id="A0A428RSX6"/>
<feature type="compositionally biased region" description="Basic and acidic residues" evidence="1">
    <location>
        <begin position="47"/>
        <end position="102"/>
    </location>
</feature>
<dbReference type="Proteomes" id="UP000288429">
    <property type="component" value="Unassembled WGS sequence"/>
</dbReference>
<comment type="caution">
    <text evidence="2">The sequence shown here is derived from an EMBL/GenBank/DDBJ whole genome shotgun (WGS) entry which is preliminary data.</text>
</comment>
<reference evidence="2 3" key="1">
    <citation type="submission" date="2017-06" db="EMBL/GenBank/DDBJ databases">
        <title>Cmopartive genomic analysis of Ambrosia Fusariam Clade fungi.</title>
        <authorList>
            <person name="Stajich J.E."/>
            <person name="Carrillo J."/>
            <person name="Kijimoto T."/>
            <person name="Eskalen A."/>
            <person name="O'Donnell K."/>
            <person name="Kasson M."/>
        </authorList>
    </citation>
    <scope>NUCLEOTIDE SEQUENCE [LARGE SCALE GENOMIC DNA]</scope>
    <source>
        <strain evidence="2 3">NRRL 20438</strain>
    </source>
</reference>
<accession>A0A428RSX6</accession>
<organism evidence="2 3">
    <name type="scientific">Fusarium ambrosium</name>
    <dbReference type="NCBI Taxonomy" id="131363"/>
    <lineage>
        <taxon>Eukaryota</taxon>
        <taxon>Fungi</taxon>
        <taxon>Dikarya</taxon>
        <taxon>Ascomycota</taxon>
        <taxon>Pezizomycotina</taxon>
        <taxon>Sordariomycetes</taxon>
        <taxon>Hypocreomycetidae</taxon>
        <taxon>Hypocreales</taxon>
        <taxon>Nectriaceae</taxon>
        <taxon>Fusarium</taxon>
        <taxon>Fusarium solani species complex</taxon>
    </lineage>
</organism>
<evidence type="ECO:0000313" key="3">
    <source>
        <dbReference type="Proteomes" id="UP000288429"/>
    </source>
</evidence>
<evidence type="ECO:0000256" key="1">
    <source>
        <dbReference type="SAM" id="MobiDB-lite"/>
    </source>
</evidence>
<keyword evidence="3" id="KW-1185">Reference proteome</keyword>
<feature type="region of interest" description="Disordered" evidence="1">
    <location>
        <begin position="43"/>
        <end position="120"/>
    </location>
</feature>
<proteinExistence type="predicted"/>
<name>A0A428RSX6_9HYPO</name>
<gene>
    <name evidence="2" type="ORF">CDV31_017111</name>
</gene>
<feature type="region of interest" description="Disordered" evidence="1">
    <location>
        <begin position="1"/>
        <end position="24"/>
    </location>
</feature>
<protein>
    <submittedName>
        <fullName evidence="2">Uncharacterized protein</fullName>
    </submittedName>
</protein>